<dbReference type="KEGG" id="egr:104437515"/>
<keyword evidence="7" id="KW-0472">Membrane</keyword>
<dbReference type="FunCoup" id="A0A059DEV1">
    <property type="interactions" value="3130"/>
</dbReference>
<keyword evidence="2 6" id="KW-0547">Nucleotide-binding</keyword>
<dbReference type="Pfam" id="PF17862">
    <property type="entry name" value="AAA_lid_3"/>
    <property type="match status" value="1"/>
</dbReference>
<dbReference type="SMART" id="SM00382">
    <property type="entry name" value="AAA"/>
    <property type="match status" value="1"/>
</dbReference>
<dbReference type="PROSITE" id="PS51257">
    <property type="entry name" value="PROKAR_LIPOPROTEIN"/>
    <property type="match status" value="1"/>
</dbReference>
<dbReference type="FunFam" id="3.40.50.300:FF:000538">
    <property type="entry name" value="ATPase family AAA domain-containing protein 1"/>
    <property type="match status" value="1"/>
</dbReference>
<name>A0A059DEV1_EUCGR</name>
<dbReference type="OrthoDB" id="10254455at2759"/>
<protein>
    <recommendedName>
        <fullName evidence="8">AAA+ ATPase domain-containing protein</fullName>
    </recommendedName>
</protein>
<dbReference type="GO" id="GO:0005524">
    <property type="term" value="F:ATP binding"/>
    <property type="evidence" value="ECO:0007669"/>
    <property type="project" value="UniProtKB-KW"/>
</dbReference>
<dbReference type="PROSITE" id="PS00674">
    <property type="entry name" value="AAA"/>
    <property type="match status" value="1"/>
</dbReference>
<dbReference type="CDD" id="cd19520">
    <property type="entry name" value="RecA-like_ATAD1"/>
    <property type="match status" value="1"/>
</dbReference>
<dbReference type="AlphaFoldDB" id="A0A059DEV1"/>
<dbReference type="PANTHER" id="PTHR45644">
    <property type="entry name" value="AAA ATPASE, PUTATIVE (AFU_ORTHOLOGUE AFUA_2G12920)-RELATED-RELATED"/>
    <property type="match status" value="1"/>
</dbReference>
<sequence length="390" mass="43538">MEGSEARFLEKLVLYAASAALSCLVMFAGLRHLDPNREASKKALEHKKEIAKRLGRPLIQTNPYEDVIACDVINPDNIDVEFDSIGGLEAIKEALFELVILPLRRPDLFSHGKLLGPQKGVLLYGPPGTGKTMLAKAIAKESGAVFINVRISNLMSKWFGDAQKLVAAVFSLAYKLQPAIIFIDEVDSFLGQRKTTDHEALTNMKTEFMALWDGFTTDQNARVMVLAATNRPSELDEAILRRLPQAFEIGMPDCRERAEILKVILKGEKVEQNIDFDYLASLCEGYTGSDLLELCKKAAYFPIRDLLDEEKKGKRSQTPRPLSQADLEKVLRTSKKTKLAASEYTRLSAESPSWPRNGESDDYQVQAAMNELSRLVLSQIMNLRPDSQDS</sequence>
<reference evidence="9" key="1">
    <citation type="submission" date="2013-07" db="EMBL/GenBank/DDBJ databases">
        <title>The genome of Eucalyptus grandis.</title>
        <authorList>
            <person name="Schmutz J."/>
            <person name="Hayes R."/>
            <person name="Myburg A."/>
            <person name="Tuskan G."/>
            <person name="Grattapaglia D."/>
            <person name="Rokhsar D.S."/>
        </authorList>
    </citation>
    <scope>NUCLEOTIDE SEQUENCE</scope>
    <source>
        <tissue evidence="9">Leaf extractions</tissue>
    </source>
</reference>
<dbReference type="GO" id="GO:0005741">
    <property type="term" value="C:mitochondrial outer membrane"/>
    <property type="evidence" value="ECO:0000318"/>
    <property type="project" value="GO_Central"/>
</dbReference>
<evidence type="ECO:0000256" key="1">
    <source>
        <dbReference type="ARBA" id="ARBA00004572"/>
    </source>
</evidence>
<dbReference type="GO" id="GO:0016887">
    <property type="term" value="F:ATP hydrolysis activity"/>
    <property type="evidence" value="ECO:0007669"/>
    <property type="project" value="InterPro"/>
</dbReference>
<dbReference type="InterPro" id="IPR051701">
    <property type="entry name" value="Mito_OM_Translocase_MSP1"/>
</dbReference>
<keyword evidence="4 6" id="KW-0067">ATP-binding</keyword>
<evidence type="ECO:0000256" key="2">
    <source>
        <dbReference type="ARBA" id="ARBA00022741"/>
    </source>
</evidence>
<proteinExistence type="inferred from homology"/>
<evidence type="ECO:0000259" key="8">
    <source>
        <dbReference type="SMART" id="SM00382"/>
    </source>
</evidence>
<dbReference type="InterPro" id="IPR027417">
    <property type="entry name" value="P-loop_NTPase"/>
</dbReference>
<dbReference type="InterPro" id="IPR003593">
    <property type="entry name" value="AAA+_ATPase"/>
</dbReference>
<dbReference type="STRING" id="71139.A0A059DEV1"/>
<evidence type="ECO:0000256" key="7">
    <source>
        <dbReference type="SAM" id="Phobius"/>
    </source>
</evidence>
<keyword evidence="7" id="KW-1133">Transmembrane helix</keyword>
<comment type="similarity">
    <text evidence="6">Belongs to the AAA ATPase family.</text>
</comment>
<evidence type="ECO:0000256" key="5">
    <source>
        <dbReference type="ARBA" id="ARBA00023128"/>
    </source>
</evidence>
<dbReference type="PANTHER" id="PTHR45644:SF3">
    <property type="entry name" value="FI08533P-RELATED"/>
    <property type="match status" value="1"/>
</dbReference>
<dbReference type="Gene3D" id="3.40.50.300">
    <property type="entry name" value="P-loop containing nucleotide triphosphate hydrolases"/>
    <property type="match status" value="1"/>
</dbReference>
<feature type="transmembrane region" description="Helical" evidence="7">
    <location>
        <begin position="12"/>
        <end position="30"/>
    </location>
</feature>
<evidence type="ECO:0000256" key="3">
    <source>
        <dbReference type="ARBA" id="ARBA00022787"/>
    </source>
</evidence>
<keyword evidence="5" id="KW-0496">Mitochondrion</keyword>
<dbReference type="Gene3D" id="1.10.8.60">
    <property type="match status" value="1"/>
</dbReference>
<dbReference type="OMA" id="CRNAAMR"/>
<dbReference type="eggNOG" id="KOG0737">
    <property type="taxonomic scope" value="Eukaryota"/>
</dbReference>
<keyword evidence="7" id="KW-0812">Transmembrane</keyword>
<gene>
    <name evidence="9" type="ORF">EUGRSUZ_A01431</name>
</gene>
<evidence type="ECO:0000313" key="9">
    <source>
        <dbReference type="EMBL" id="KCW89107.1"/>
    </source>
</evidence>
<evidence type="ECO:0000256" key="4">
    <source>
        <dbReference type="ARBA" id="ARBA00022840"/>
    </source>
</evidence>
<dbReference type="InParanoid" id="A0A059DEV1"/>
<dbReference type="InterPro" id="IPR003959">
    <property type="entry name" value="ATPase_AAA_core"/>
</dbReference>
<evidence type="ECO:0000256" key="6">
    <source>
        <dbReference type="RuleBase" id="RU003651"/>
    </source>
</evidence>
<keyword evidence="3" id="KW-1000">Mitochondrion outer membrane</keyword>
<dbReference type="Gramene" id="KCW89107">
    <property type="protein sequence ID" value="KCW89107"/>
    <property type="gene ID" value="EUGRSUZ_A01431"/>
</dbReference>
<dbReference type="InterPro" id="IPR041569">
    <property type="entry name" value="AAA_lid_3"/>
</dbReference>
<comment type="subcellular location">
    <subcellularLocation>
        <location evidence="1">Mitochondrion outer membrane</location>
        <topology evidence="1">Single-pass membrane protein</topology>
    </subcellularLocation>
</comment>
<organism evidence="9">
    <name type="scientific">Eucalyptus grandis</name>
    <name type="common">Flooded gum</name>
    <dbReference type="NCBI Taxonomy" id="71139"/>
    <lineage>
        <taxon>Eukaryota</taxon>
        <taxon>Viridiplantae</taxon>
        <taxon>Streptophyta</taxon>
        <taxon>Embryophyta</taxon>
        <taxon>Tracheophyta</taxon>
        <taxon>Spermatophyta</taxon>
        <taxon>Magnoliopsida</taxon>
        <taxon>eudicotyledons</taxon>
        <taxon>Gunneridae</taxon>
        <taxon>Pentapetalae</taxon>
        <taxon>rosids</taxon>
        <taxon>malvids</taxon>
        <taxon>Myrtales</taxon>
        <taxon>Myrtaceae</taxon>
        <taxon>Myrtoideae</taxon>
        <taxon>Eucalypteae</taxon>
        <taxon>Eucalyptus</taxon>
    </lineage>
</organism>
<dbReference type="InterPro" id="IPR003960">
    <property type="entry name" value="ATPase_AAA_CS"/>
</dbReference>
<dbReference type="EMBL" id="KK198753">
    <property type="protein sequence ID" value="KCW89107.1"/>
    <property type="molecule type" value="Genomic_DNA"/>
</dbReference>
<feature type="domain" description="AAA+ ATPase" evidence="8">
    <location>
        <begin position="117"/>
        <end position="255"/>
    </location>
</feature>
<accession>A0A059DEV1</accession>
<dbReference type="SUPFAM" id="SSF52540">
    <property type="entry name" value="P-loop containing nucleoside triphosphate hydrolases"/>
    <property type="match status" value="1"/>
</dbReference>
<dbReference type="Pfam" id="PF00004">
    <property type="entry name" value="AAA"/>
    <property type="match status" value="1"/>
</dbReference>